<dbReference type="Pfam" id="PF01471">
    <property type="entry name" value="PG_binding_1"/>
    <property type="match status" value="2"/>
</dbReference>
<feature type="domain" description="Peptidoglycan binding-like" evidence="3">
    <location>
        <begin position="300"/>
        <end position="350"/>
    </location>
</feature>
<dbReference type="AlphaFoldDB" id="A0A0B2ADZ5"/>
<feature type="signal peptide" evidence="2">
    <location>
        <begin position="1"/>
        <end position="27"/>
    </location>
</feature>
<proteinExistence type="predicted"/>
<comment type="caution">
    <text evidence="4">The sequence shown here is derived from an EMBL/GenBank/DDBJ whole genome shotgun (WGS) entry which is preliminary data.</text>
</comment>
<dbReference type="Gene3D" id="1.10.101.10">
    <property type="entry name" value="PGBD-like superfamily/PGBD"/>
    <property type="match status" value="2"/>
</dbReference>
<dbReference type="RefSeq" id="WP_039394444.1">
    <property type="nucleotide sequence ID" value="NZ_JTDK01000001.1"/>
</dbReference>
<dbReference type="InterPro" id="IPR036365">
    <property type="entry name" value="PGBD-like_sf"/>
</dbReference>
<reference evidence="4 5" key="1">
    <citation type="submission" date="2014-11" db="EMBL/GenBank/DDBJ databases">
        <title>Genome sequence of Microbacterium mangrovi MUSC 115(T).</title>
        <authorList>
            <person name="Lee L.-H."/>
        </authorList>
    </citation>
    <scope>NUCLEOTIDE SEQUENCE [LARGE SCALE GENOMIC DNA]</scope>
    <source>
        <strain evidence="4 5">MUSC 115</strain>
    </source>
</reference>
<feature type="region of interest" description="Disordered" evidence="1">
    <location>
        <begin position="357"/>
        <end position="377"/>
    </location>
</feature>
<dbReference type="InterPro" id="IPR002477">
    <property type="entry name" value="Peptidoglycan-bd-like"/>
</dbReference>
<evidence type="ECO:0000313" key="4">
    <source>
        <dbReference type="EMBL" id="KHK99940.1"/>
    </source>
</evidence>
<keyword evidence="5" id="KW-1185">Reference proteome</keyword>
<protein>
    <submittedName>
        <fullName evidence="4">Peptidoglycan-binding protein</fullName>
    </submittedName>
</protein>
<evidence type="ECO:0000313" key="5">
    <source>
        <dbReference type="Proteomes" id="UP000031030"/>
    </source>
</evidence>
<evidence type="ECO:0000256" key="2">
    <source>
        <dbReference type="SAM" id="SignalP"/>
    </source>
</evidence>
<name>A0A0B2ADZ5_9MICO</name>
<feature type="domain" description="Peptidoglycan binding-like" evidence="3">
    <location>
        <begin position="230"/>
        <end position="280"/>
    </location>
</feature>
<keyword evidence="2" id="KW-0732">Signal</keyword>
<organism evidence="4 5">
    <name type="scientific">Microbacterium mangrovi</name>
    <dbReference type="NCBI Taxonomy" id="1348253"/>
    <lineage>
        <taxon>Bacteria</taxon>
        <taxon>Bacillati</taxon>
        <taxon>Actinomycetota</taxon>
        <taxon>Actinomycetes</taxon>
        <taxon>Micrococcales</taxon>
        <taxon>Microbacteriaceae</taxon>
        <taxon>Microbacterium</taxon>
    </lineage>
</organism>
<dbReference type="InterPro" id="IPR036366">
    <property type="entry name" value="PGBDSf"/>
</dbReference>
<dbReference type="Proteomes" id="UP000031030">
    <property type="component" value="Unassembled WGS sequence"/>
</dbReference>
<dbReference type="SUPFAM" id="SSF47090">
    <property type="entry name" value="PGBD-like"/>
    <property type="match status" value="2"/>
</dbReference>
<evidence type="ECO:0000256" key="1">
    <source>
        <dbReference type="SAM" id="MobiDB-lite"/>
    </source>
</evidence>
<feature type="compositionally biased region" description="Pro residues" evidence="1">
    <location>
        <begin position="364"/>
        <end position="377"/>
    </location>
</feature>
<dbReference type="PROSITE" id="PS51257">
    <property type="entry name" value="PROKAR_LIPOPROTEIN"/>
    <property type="match status" value="1"/>
</dbReference>
<accession>A0A0B2ADZ5</accession>
<sequence length="377" mass="37583">MNAARAKAPARLGVLLAAAAASAVLLAGCSGGMSPADRAQTEVAAKEKAVSSAQAEFDAASQAFCSASKTYIQALDRYGDVLHATAPTVGDVRTAGKDLTDPKDEAFAGADAAVAAQQRLVTAQQELADAQAALAAAQSSGSPSPASPQPTATSLASPTAVDRVKQAESDFADAQAGITDQTSLKDASEQFNSAVVAVEMAWLALYSDAGCLVDQQKQKAAEAVIAYATALQKDLATAGYYAGDIDGVYGPETVAAVESLQKAAGLPVTGAVDKATSAALQKKVAATGGAAAQDSVASTAAVQQTLKLTGFWNGPVDGVWTPELTDAVIAFQTALGVPATGAVDAATVSAFEKAIAQQGQATPAPTPTASPTPSATP</sequence>
<evidence type="ECO:0000259" key="3">
    <source>
        <dbReference type="Pfam" id="PF01471"/>
    </source>
</evidence>
<feature type="region of interest" description="Disordered" evidence="1">
    <location>
        <begin position="134"/>
        <end position="159"/>
    </location>
</feature>
<feature type="chain" id="PRO_5039497716" evidence="2">
    <location>
        <begin position="28"/>
        <end position="377"/>
    </location>
</feature>
<dbReference type="STRING" id="1348253.LK09_01035"/>
<dbReference type="EMBL" id="JTDK01000001">
    <property type="protein sequence ID" value="KHK99940.1"/>
    <property type="molecule type" value="Genomic_DNA"/>
</dbReference>
<gene>
    <name evidence="4" type="ORF">LK09_01035</name>
</gene>